<evidence type="ECO:0000313" key="1">
    <source>
        <dbReference type="EMBL" id="KAJ7554984.1"/>
    </source>
</evidence>
<protein>
    <submittedName>
        <fullName evidence="1">Uncharacterized protein</fullName>
    </submittedName>
</protein>
<comment type="caution">
    <text evidence="1">The sequence shown here is derived from an EMBL/GenBank/DDBJ whole genome shotgun (WGS) entry which is preliminary data.</text>
</comment>
<name>A0ACC2DKZ1_DIPCM</name>
<keyword evidence="2" id="KW-1185">Reference proteome</keyword>
<evidence type="ECO:0000313" key="2">
    <source>
        <dbReference type="Proteomes" id="UP001162992"/>
    </source>
</evidence>
<organism evidence="1 2">
    <name type="scientific">Diphasiastrum complanatum</name>
    <name type="common">Issler's clubmoss</name>
    <name type="synonym">Lycopodium complanatum</name>
    <dbReference type="NCBI Taxonomy" id="34168"/>
    <lineage>
        <taxon>Eukaryota</taxon>
        <taxon>Viridiplantae</taxon>
        <taxon>Streptophyta</taxon>
        <taxon>Embryophyta</taxon>
        <taxon>Tracheophyta</taxon>
        <taxon>Lycopodiopsida</taxon>
        <taxon>Lycopodiales</taxon>
        <taxon>Lycopodiaceae</taxon>
        <taxon>Lycopodioideae</taxon>
        <taxon>Diphasiastrum</taxon>
    </lineage>
</organism>
<dbReference type="EMBL" id="CM055096">
    <property type="protein sequence ID" value="KAJ7554984.1"/>
    <property type="molecule type" value="Genomic_DNA"/>
</dbReference>
<sequence length="212" mass="23955">MGNCREVEIKSRSLRVYEHEDLLDPGTGKCYAGSWVWDCALVLSHWLDKVAALNPGMFEGKRVVELGAGTGLPGLVASVHGAEVVLTDKLELLPGLRRNIEENDLQGRVRAQVYEWGKDCKDLAPPVDYILMSDVLYDIDSTPSLCKSLLDLSDERTQILLAYELRPGTTDCFKIMRNMMLQWTRVPKEELDPGWQSEDIGIFRVWRRSEGS</sequence>
<gene>
    <name evidence="1" type="ORF">O6H91_05G018200</name>
</gene>
<dbReference type="Proteomes" id="UP001162992">
    <property type="component" value="Chromosome 5"/>
</dbReference>
<reference evidence="2" key="1">
    <citation type="journal article" date="2024" name="Proc. Natl. Acad. Sci. U.S.A.">
        <title>Extraordinary preservation of gene collinearity over three hundred million years revealed in homosporous lycophytes.</title>
        <authorList>
            <person name="Li C."/>
            <person name="Wickell D."/>
            <person name="Kuo L.Y."/>
            <person name="Chen X."/>
            <person name="Nie B."/>
            <person name="Liao X."/>
            <person name="Peng D."/>
            <person name="Ji J."/>
            <person name="Jenkins J."/>
            <person name="Williams M."/>
            <person name="Shu S."/>
            <person name="Plott C."/>
            <person name="Barry K."/>
            <person name="Rajasekar S."/>
            <person name="Grimwood J."/>
            <person name="Han X."/>
            <person name="Sun S."/>
            <person name="Hou Z."/>
            <person name="He W."/>
            <person name="Dai G."/>
            <person name="Sun C."/>
            <person name="Schmutz J."/>
            <person name="Leebens-Mack J.H."/>
            <person name="Li F.W."/>
            <person name="Wang L."/>
        </authorList>
    </citation>
    <scope>NUCLEOTIDE SEQUENCE [LARGE SCALE GENOMIC DNA]</scope>
    <source>
        <strain evidence="2">cv. PW_Plant_1</strain>
    </source>
</reference>
<accession>A0ACC2DKZ1</accession>
<proteinExistence type="predicted"/>